<feature type="transmembrane region" description="Helical" evidence="1">
    <location>
        <begin position="384"/>
        <end position="409"/>
    </location>
</feature>
<feature type="transmembrane region" description="Helical" evidence="1">
    <location>
        <begin position="446"/>
        <end position="466"/>
    </location>
</feature>
<comment type="caution">
    <text evidence="2">The sequence shown here is derived from an EMBL/GenBank/DDBJ whole genome shotgun (WGS) entry which is preliminary data.</text>
</comment>
<feature type="transmembrane region" description="Helical" evidence="1">
    <location>
        <begin position="233"/>
        <end position="253"/>
    </location>
</feature>
<proteinExistence type="predicted"/>
<feature type="transmembrane region" description="Helical" evidence="1">
    <location>
        <begin position="334"/>
        <end position="356"/>
    </location>
</feature>
<dbReference type="Proteomes" id="UP000256269">
    <property type="component" value="Unassembled WGS sequence"/>
</dbReference>
<accession>A0A3E0GY30</accession>
<keyword evidence="1" id="KW-0812">Transmembrane</keyword>
<feature type="transmembrane region" description="Helical" evidence="1">
    <location>
        <begin position="153"/>
        <end position="177"/>
    </location>
</feature>
<gene>
    <name evidence="2" type="ORF">BCF44_119115</name>
</gene>
<feature type="transmembrane region" description="Helical" evidence="1">
    <location>
        <begin position="486"/>
        <end position="510"/>
    </location>
</feature>
<evidence type="ECO:0000313" key="2">
    <source>
        <dbReference type="EMBL" id="REH34839.1"/>
    </source>
</evidence>
<keyword evidence="1" id="KW-0472">Membrane</keyword>
<sequence length="516" mass="53049">MTGVWPLVRLALRRDRVMIPVWIAALVGMSVTSVLGTVGLYPDAASRTAASAGINGVPSLVALYGRIYDPASLGALSMIKMDGLGTAFVAILGLLLAVRHTRAEEEAGRLELVGAGVVGRYAALTAALIVAVGTSLALGVVTALSLIACGLPVAGSFAFGAAWMGAGIAFAGIGVLAAQLTRSPRSANAIGVVALGAVYLLRAVGDTRGPEWLSWLSPIGLSQQIRPFAGERWWVFLILAGIAAVFSAGAYVLHGRRDLGTGLLPDRAGPAHADRLLHGPLGLAWRLHRGSVLGWAAAFFVLGAVCGSIAHNLGGLATTPQVKAMFEALGGEQGLTNAFLAAELSIGGITAAVYGIQGAMRLHSEETSLHMESLLSTGVSRVRWALSHIVVVALGCTVLLLAMGLGASLTDGRMLLGAALAQLPATLVLVGITVAAFGFVPRFSALGWAALVAFVLVGELGPLLRLSHWVMDLSPFTHLPKLPGGVVTATPLVWLSVVAVGFAAAGLAAFRQRDMS</sequence>
<feature type="transmembrane region" description="Helical" evidence="1">
    <location>
        <begin position="189"/>
        <end position="205"/>
    </location>
</feature>
<feature type="transmembrane region" description="Helical" evidence="1">
    <location>
        <begin position="121"/>
        <end position="147"/>
    </location>
</feature>
<dbReference type="AlphaFoldDB" id="A0A3E0GY30"/>
<evidence type="ECO:0000313" key="3">
    <source>
        <dbReference type="Proteomes" id="UP000256269"/>
    </source>
</evidence>
<dbReference type="EMBL" id="QUNO01000019">
    <property type="protein sequence ID" value="REH34839.1"/>
    <property type="molecule type" value="Genomic_DNA"/>
</dbReference>
<keyword evidence="1" id="KW-1133">Transmembrane helix</keyword>
<evidence type="ECO:0000256" key="1">
    <source>
        <dbReference type="SAM" id="Phobius"/>
    </source>
</evidence>
<protein>
    <submittedName>
        <fullName evidence="2">ABC-2 type transport system permease protein</fullName>
    </submittedName>
</protein>
<organism evidence="2 3">
    <name type="scientific">Kutzneria buriramensis</name>
    <dbReference type="NCBI Taxonomy" id="1045776"/>
    <lineage>
        <taxon>Bacteria</taxon>
        <taxon>Bacillati</taxon>
        <taxon>Actinomycetota</taxon>
        <taxon>Actinomycetes</taxon>
        <taxon>Pseudonocardiales</taxon>
        <taxon>Pseudonocardiaceae</taxon>
        <taxon>Kutzneria</taxon>
    </lineage>
</organism>
<keyword evidence="3" id="KW-1185">Reference proteome</keyword>
<reference evidence="2 3" key="1">
    <citation type="submission" date="2018-08" db="EMBL/GenBank/DDBJ databases">
        <title>Genomic Encyclopedia of Archaeal and Bacterial Type Strains, Phase II (KMG-II): from individual species to whole genera.</title>
        <authorList>
            <person name="Goeker M."/>
        </authorList>
    </citation>
    <scope>NUCLEOTIDE SEQUENCE [LARGE SCALE GENOMIC DNA]</scope>
    <source>
        <strain evidence="2 3">DSM 45791</strain>
    </source>
</reference>
<name>A0A3E0GY30_9PSEU</name>
<feature type="transmembrane region" description="Helical" evidence="1">
    <location>
        <begin position="292"/>
        <end position="314"/>
    </location>
</feature>
<feature type="transmembrane region" description="Helical" evidence="1">
    <location>
        <begin position="415"/>
        <end position="439"/>
    </location>
</feature>
<feature type="transmembrane region" description="Helical" evidence="1">
    <location>
        <begin position="83"/>
        <end position="100"/>
    </location>
</feature>
<dbReference type="RefSeq" id="WP_211353485.1">
    <property type="nucleotide sequence ID" value="NZ_CP144375.1"/>
</dbReference>
<feature type="transmembrane region" description="Helical" evidence="1">
    <location>
        <begin position="21"/>
        <end position="41"/>
    </location>
</feature>